<dbReference type="HOGENOM" id="CLU_083252_3_1_12"/>
<feature type="transmembrane region" description="Helical" evidence="10">
    <location>
        <begin position="98"/>
        <end position="115"/>
    </location>
</feature>
<feature type="transmembrane region" description="Helical" evidence="10">
    <location>
        <begin position="74"/>
        <end position="92"/>
    </location>
</feature>
<dbReference type="EC" id="3.4.23.36" evidence="10"/>
<dbReference type="UniPathway" id="UPA00665"/>
<keyword evidence="13" id="KW-0449">Lipoprotein</keyword>
<evidence type="ECO:0000256" key="9">
    <source>
        <dbReference type="ARBA" id="ARBA00023136"/>
    </source>
</evidence>
<evidence type="ECO:0000313" key="14">
    <source>
        <dbReference type="Proteomes" id="UP000019262"/>
    </source>
</evidence>
<sequence length="172" mass="19888">MYMNIDKSRLVNNFIFIFILVFFDQFSKYLVIKYINIGTEYFSFFGDFFKIIHVRNTGILFSIGSNIDSSLKNLFFLIIPIVILIFVFYFALKETTTIVRVALLLIISGGIGNIIDRIFKPLGVVDFLDVKFFGIFGLQRWPTFNFADSYVVIGIALFVIYDLFAKNKSTDL</sequence>
<keyword evidence="6 10" id="KW-0064">Aspartyl protease</keyword>
<dbReference type="GO" id="GO:0005886">
    <property type="term" value="C:plasma membrane"/>
    <property type="evidence" value="ECO:0007669"/>
    <property type="project" value="UniProtKB-SubCell"/>
</dbReference>
<keyword evidence="3" id="KW-0997">Cell inner membrane</keyword>
<dbReference type="PROSITE" id="PS00855">
    <property type="entry name" value="SPASE_II"/>
    <property type="match status" value="1"/>
</dbReference>
<dbReference type="HAMAP" id="MF_00161">
    <property type="entry name" value="LspA"/>
    <property type="match status" value="1"/>
</dbReference>
<dbReference type="InterPro" id="IPR001872">
    <property type="entry name" value="Peptidase_A8"/>
</dbReference>
<dbReference type="PATRIC" id="fig|1313293.3.peg.492"/>
<keyword evidence="8 10" id="KW-1133">Transmembrane helix</keyword>
<keyword evidence="2 10" id="KW-1003">Cell membrane</keyword>
<comment type="similarity">
    <text evidence="1 10 12">Belongs to the peptidase A8 family.</text>
</comment>
<keyword evidence="9 10" id="KW-0472">Membrane</keyword>
<evidence type="ECO:0000256" key="1">
    <source>
        <dbReference type="ARBA" id="ARBA00006139"/>
    </source>
</evidence>
<comment type="function">
    <text evidence="10 11">This protein specifically catalyzes the removal of signal peptides from prolipoproteins.</text>
</comment>
<dbReference type="Proteomes" id="UP000019262">
    <property type="component" value="Chromosome"/>
</dbReference>
<dbReference type="GO" id="GO:0004190">
    <property type="term" value="F:aspartic-type endopeptidase activity"/>
    <property type="evidence" value="ECO:0007669"/>
    <property type="project" value="UniProtKB-UniRule"/>
</dbReference>
<reference evidence="13 14" key="1">
    <citation type="submission" date="2013-04" db="EMBL/GenBank/DDBJ databases">
        <title>Comparative Genomics of Relapsing Fever Spirochetes.</title>
        <authorList>
            <person name="Schwan T.G."/>
            <person name="Raffel S.J."/>
            <person name="Porcella S.F."/>
            <person name="Martens C.A."/>
            <person name="Bruno D.P."/>
            <person name="Rickefs S.M."/>
            <person name="Barbian K.B."/>
        </authorList>
    </citation>
    <scope>NUCLEOTIDE SEQUENCE [LARGE SCALE GENOMIC DNA]</scope>
    <source>
        <strain evidence="13 14">BA2</strain>
    </source>
</reference>
<proteinExistence type="inferred from homology"/>
<feature type="active site" evidence="10">
    <location>
        <position position="148"/>
    </location>
</feature>
<evidence type="ECO:0000256" key="7">
    <source>
        <dbReference type="ARBA" id="ARBA00022801"/>
    </source>
</evidence>
<dbReference type="PANTHER" id="PTHR33695:SF1">
    <property type="entry name" value="LIPOPROTEIN SIGNAL PEPTIDASE"/>
    <property type="match status" value="1"/>
</dbReference>
<evidence type="ECO:0000256" key="6">
    <source>
        <dbReference type="ARBA" id="ARBA00022750"/>
    </source>
</evidence>
<comment type="pathway">
    <text evidence="10">Protein modification; lipoprotein biosynthesis (signal peptide cleavage).</text>
</comment>
<feature type="transmembrane region" description="Helical" evidence="10">
    <location>
        <begin position="12"/>
        <end position="35"/>
    </location>
</feature>
<organism evidence="13 14">
    <name type="scientific">Borrelia anserina BA2</name>
    <dbReference type="NCBI Taxonomy" id="1313293"/>
    <lineage>
        <taxon>Bacteria</taxon>
        <taxon>Pseudomonadati</taxon>
        <taxon>Spirochaetota</taxon>
        <taxon>Spirochaetia</taxon>
        <taxon>Spirochaetales</taxon>
        <taxon>Borreliaceae</taxon>
        <taxon>Borrelia</taxon>
    </lineage>
</organism>
<dbReference type="PANTHER" id="PTHR33695">
    <property type="entry name" value="LIPOPROTEIN SIGNAL PEPTIDASE"/>
    <property type="match status" value="1"/>
</dbReference>
<keyword evidence="4 10" id="KW-0645">Protease</keyword>
<dbReference type="AlphaFoldDB" id="W5SMQ6"/>
<dbReference type="eggNOG" id="COG0597">
    <property type="taxonomic scope" value="Bacteria"/>
</dbReference>
<dbReference type="GO" id="GO:0006508">
    <property type="term" value="P:proteolysis"/>
    <property type="evidence" value="ECO:0007669"/>
    <property type="project" value="UniProtKB-KW"/>
</dbReference>
<gene>
    <name evidence="10" type="primary">lspA</name>
    <name evidence="13" type="ORF">BAN_0068000</name>
</gene>
<evidence type="ECO:0000256" key="5">
    <source>
        <dbReference type="ARBA" id="ARBA00022692"/>
    </source>
</evidence>
<dbReference type="PRINTS" id="PR00781">
    <property type="entry name" value="LIPOSIGPTASE"/>
</dbReference>
<evidence type="ECO:0000256" key="8">
    <source>
        <dbReference type="ARBA" id="ARBA00022989"/>
    </source>
</evidence>
<evidence type="ECO:0000256" key="2">
    <source>
        <dbReference type="ARBA" id="ARBA00022475"/>
    </source>
</evidence>
<protein>
    <recommendedName>
        <fullName evidence="10">Lipoprotein signal peptidase</fullName>
        <ecNumber evidence="10">3.4.23.36</ecNumber>
    </recommendedName>
    <alternativeName>
        <fullName evidence="10">Prolipoprotein signal peptidase</fullName>
    </alternativeName>
    <alternativeName>
        <fullName evidence="10">Signal peptidase II</fullName>
        <shortName evidence="10">SPase II</shortName>
    </alternativeName>
</protein>
<comment type="catalytic activity">
    <reaction evidence="10 11">
        <text>Release of signal peptides from bacterial membrane prolipoproteins. Hydrolyzes -Xaa-Yaa-Zaa-|-(S,diacylglyceryl)Cys-, in which Xaa is hydrophobic (preferably Leu), and Yaa (Ala or Ser) and Zaa (Gly or Ala) have small, neutral side chains.</text>
        <dbReference type="EC" id="3.4.23.36"/>
    </reaction>
</comment>
<evidence type="ECO:0000256" key="12">
    <source>
        <dbReference type="RuleBase" id="RU004181"/>
    </source>
</evidence>
<dbReference type="Pfam" id="PF01252">
    <property type="entry name" value="Peptidase_A8"/>
    <property type="match status" value="1"/>
</dbReference>
<evidence type="ECO:0000313" key="13">
    <source>
        <dbReference type="EMBL" id="AHH08449.1"/>
    </source>
</evidence>
<keyword evidence="5 10" id="KW-0812">Transmembrane</keyword>
<evidence type="ECO:0000256" key="11">
    <source>
        <dbReference type="RuleBase" id="RU000594"/>
    </source>
</evidence>
<dbReference type="NCBIfam" id="TIGR00077">
    <property type="entry name" value="lspA"/>
    <property type="match status" value="1"/>
</dbReference>
<feature type="active site" evidence="10">
    <location>
        <position position="126"/>
    </location>
</feature>
<feature type="transmembrane region" description="Helical" evidence="10">
    <location>
        <begin position="147"/>
        <end position="164"/>
    </location>
</feature>
<evidence type="ECO:0000256" key="3">
    <source>
        <dbReference type="ARBA" id="ARBA00022519"/>
    </source>
</evidence>
<keyword evidence="7 10" id="KW-0378">Hydrolase</keyword>
<name>W5SMQ6_BORAN</name>
<dbReference type="EMBL" id="CP005829">
    <property type="protein sequence ID" value="AHH08449.1"/>
    <property type="molecule type" value="Genomic_DNA"/>
</dbReference>
<comment type="subcellular location">
    <subcellularLocation>
        <location evidence="10">Cell membrane</location>
        <topology evidence="10">Multi-pass membrane protein</topology>
    </subcellularLocation>
</comment>
<evidence type="ECO:0000256" key="10">
    <source>
        <dbReference type="HAMAP-Rule" id="MF_00161"/>
    </source>
</evidence>
<evidence type="ECO:0000256" key="4">
    <source>
        <dbReference type="ARBA" id="ARBA00022670"/>
    </source>
</evidence>
<accession>W5SMQ6</accession>